<name>A0A0D0B0J0_9AGAR</name>
<evidence type="ECO:0000256" key="6">
    <source>
        <dbReference type="SAM" id="Phobius"/>
    </source>
</evidence>
<dbReference type="Pfam" id="PF00083">
    <property type="entry name" value="Sugar_tr"/>
    <property type="match status" value="1"/>
</dbReference>
<evidence type="ECO:0000256" key="3">
    <source>
        <dbReference type="ARBA" id="ARBA00022989"/>
    </source>
</evidence>
<keyword evidence="9" id="KW-1185">Reference proteome</keyword>
<proteinExistence type="predicted"/>
<dbReference type="InterPro" id="IPR036259">
    <property type="entry name" value="MFS_trans_sf"/>
</dbReference>
<feature type="transmembrane region" description="Helical" evidence="6">
    <location>
        <begin position="490"/>
        <end position="512"/>
    </location>
</feature>
<dbReference type="AlphaFoldDB" id="A0A0D0B0J0"/>
<protein>
    <recommendedName>
        <fullName evidence="7">Major facilitator superfamily (MFS) profile domain-containing protein</fullName>
    </recommendedName>
</protein>
<feature type="transmembrane region" description="Helical" evidence="6">
    <location>
        <begin position="91"/>
        <end position="110"/>
    </location>
</feature>
<dbReference type="PROSITE" id="PS00217">
    <property type="entry name" value="SUGAR_TRANSPORT_2"/>
    <property type="match status" value="1"/>
</dbReference>
<sequence length="550" mass="59564">MESPQIQEQHLSFLASERLHKNRIDALEAVDNAHFGLFHVRLCVVAGIGFFTDAYDIFAISIASTMLGSIYGASSDSNPLRRLNSNQDLGIKVSTLVGTLVGQLIFGWLADHVGRKKTYGLELVLIIFTTFTQAIAGNGPAVSVIGALILWRFLMGIGVGGDYPISAVISSEFANVENRGRLMLAVFSSQGWGQLAASIVAVVVTAAFKDSMITNPDTVDYAWRILIGVGCIPGVIALYFRLTVPETPRFTLDIDRNIQQACRDLEKLFSLTEPANPTSDSNPEAEVGVGSWKDFKAHFSQWKNMKVLISTAYSWFALDIAFYGLNLNTPIILSAIGYGKSNSGGTYSESLYQNLKDASTGNLILTVAGLIPGYGLCFLLIDRWGRKPIQLLGFCVLTVLYIGMGFGYNSLKTKSKAAFFALYCIAGFFQSFGPNSTTFIIPAEIGADVFPTRYRSTVHGISAASGKLGAIIAECGFAQIKAQHGESEAFLGHILEICAFFMLTGIFSTLLVPETKGRSLDEEELSKAKEKGGRTNENAAISTPPPLSLR</sequence>
<feature type="transmembrane region" description="Helical" evidence="6">
    <location>
        <begin position="42"/>
        <end position="71"/>
    </location>
</feature>
<dbReference type="Proteomes" id="UP000053593">
    <property type="component" value="Unassembled WGS sequence"/>
</dbReference>
<evidence type="ECO:0000256" key="5">
    <source>
        <dbReference type="SAM" id="MobiDB-lite"/>
    </source>
</evidence>
<feature type="transmembrane region" description="Helical" evidence="6">
    <location>
        <begin position="182"/>
        <end position="209"/>
    </location>
</feature>
<accession>A0A0D0B0J0</accession>
<feature type="transmembrane region" description="Helical" evidence="6">
    <location>
        <begin position="142"/>
        <end position="161"/>
    </location>
</feature>
<evidence type="ECO:0000313" key="8">
    <source>
        <dbReference type="EMBL" id="KIK56555.1"/>
    </source>
</evidence>
<feature type="transmembrane region" description="Helical" evidence="6">
    <location>
        <begin position="363"/>
        <end position="381"/>
    </location>
</feature>
<dbReference type="PROSITE" id="PS50850">
    <property type="entry name" value="MFS"/>
    <property type="match status" value="1"/>
</dbReference>
<dbReference type="InterPro" id="IPR005829">
    <property type="entry name" value="Sugar_transporter_CS"/>
</dbReference>
<evidence type="ECO:0000256" key="2">
    <source>
        <dbReference type="ARBA" id="ARBA00022692"/>
    </source>
</evidence>
<dbReference type="SUPFAM" id="SSF103473">
    <property type="entry name" value="MFS general substrate transporter"/>
    <property type="match status" value="1"/>
</dbReference>
<dbReference type="CDD" id="cd17364">
    <property type="entry name" value="MFS_PhT"/>
    <property type="match status" value="1"/>
</dbReference>
<evidence type="ECO:0000256" key="4">
    <source>
        <dbReference type="ARBA" id="ARBA00023136"/>
    </source>
</evidence>
<dbReference type="GO" id="GO:0016020">
    <property type="term" value="C:membrane"/>
    <property type="evidence" value="ECO:0007669"/>
    <property type="project" value="UniProtKB-SubCell"/>
</dbReference>
<feature type="domain" description="Major facilitator superfamily (MFS) profile" evidence="7">
    <location>
        <begin position="42"/>
        <end position="516"/>
    </location>
</feature>
<feature type="compositionally biased region" description="Basic and acidic residues" evidence="5">
    <location>
        <begin position="518"/>
        <end position="534"/>
    </location>
</feature>
<gene>
    <name evidence="8" type="ORF">GYMLUDRAFT_204732</name>
</gene>
<feature type="transmembrane region" description="Helical" evidence="6">
    <location>
        <begin position="388"/>
        <end position="408"/>
    </location>
</feature>
<dbReference type="HOGENOM" id="CLU_001265_46_14_1"/>
<dbReference type="GO" id="GO:0022857">
    <property type="term" value="F:transmembrane transporter activity"/>
    <property type="evidence" value="ECO:0007669"/>
    <property type="project" value="InterPro"/>
</dbReference>
<dbReference type="EMBL" id="KN834797">
    <property type="protein sequence ID" value="KIK56555.1"/>
    <property type="molecule type" value="Genomic_DNA"/>
</dbReference>
<feature type="region of interest" description="Disordered" evidence="5">
    <location>
        <begin position="518"/>
        <end position="550"/>
    </location>
</feature>
<comment type="subcellular location">
    <subcellularLocation>
        <location evidence="1">Membrane</location>
        <topology evidence="1">Multi-pass membrane protein</topology>
    </subcellularLocation>
</comment>
<dbReference type="OrthoDB" id="433512at2759"/>
<feature type="transmembrane region" description="Helical" evidence="6">
    <location>
        <begin position="221"/>
        <end position="240"/>
    </location>
</feature>
<evidence type="ECO:0000256" key="1">
    <source>
        <dbReference type="ARBA" id="ARBA00004141"/>
    </source>
</evidence>
<dbReference type="Gene3D" id="1.20.1250.20">
    <property type="entry name" value="MFS general substrate transporter like domains"/>
    <property type="match status" value="2"/>
</dbReference>
<dbReference type="InterPro" id="IPR005828">
    <property type="entry name" value="MFS_sugar_transport-like"/>
</dbReference>
<keyword evidence="4 6" id="KW-0472">Membrane</keyword>
<evidence type="ECO:0000313" key="9">
    <source>
        <dbReference type="Proteomes" id="UP000053593"/>
    </source>
</evidence>
<organism evidence="8 9">
    <name type="scientific">Collybiopsis luxurians FD-317 M1</name>
    <dbReference type="NCBI Taxonomy" id="944289"/>
    <lineage>
        <taxon>Eukaryota</taxon>
        <taxon>Fungi</taxon>
        <taxon>Dikarya</taxon>
        <taxon>Basidiomycota</taxon>
        <taxon>Agaricomycotina</taxon>
        <taxon>Agaricomycetes</taxon>
        <taxon>Agaricomycetidae</taxon>
        <taxon>Agaricales</taxon>
        <taxon>Marasmiineae</taxon>
        <taxon>Omphalotaceae</taxon>
        <taxon>Collybiopsis</taxon>
        <taxon>Collybiopsis luxurians</taxon>
    </lineage>
</organism>
<feature type="transmembrane region" description="Helical" evidence="6">
    <location>
        <begin position="119"/>
        <end position="136"/>
    </location>
</feature>
<dbReference type="InterPro" id="IPR020846">
    <property type="entry name" value="MFS_dom"/>
</dbReference>
<reference evidence="8 9" key="1">
    <citation type="submission" date="2014-04" db="EMBL/GenBank/DDBJ databases">
        <title>Evolutionary Origins and Diversification of the Mycorrhizal Mutualists.</title>
        <authorList>
            <consortium name="DOE Joint Genome Institute"/>
            <consortium name="Mycorrhizal Genomics Consortium"/>
            <person name="Kohler A."/>
            <person name="Kuo A."/>
            <person name="Nagy L.G."/>
            <person name="Floudas D."/>
            <person name="Copeland A."/>
            <person name="Barry K.W."/>
            <person name="Cichocki N."/>
            <person name="Veneault-Fourrey C."/>
            <person name="LaButti K."/>
            <person name="Lindquist E.A."/>
            <person name="Lipzen A."/>
            <person name="Lundell T."/>
            <person name="Morin E."/>
            <person name="Murat C."/>
            <person name="Riley R."/>
            <person name="Ohm R."/>
            <person name="Sun H."/>
            <person name="Tunlid A."/>
            <person name="Henrissat B."/>
            <person name="Grigoriev I.V."/>
            <person name="Hibbett D.S."/>
            <person name="Martin F."/>
        </authorList>
    </citation>
    <scope>NUCLEOTIDE SEQUENCE [LARGE SCALE GENOMIC DNA]</scope>
    <source>
        <strain evidence="8 9">FD-317 M1</strain>
    </source>
</reference>
<keyword evidence="2 6" id="KW-0812">Transmembrane</keyword>
<keyword evidence="3 6" id="KW-1133">Transmembrane helix</keyword>
<dbReference type="PANTHER" id="PTHR24064">
    <property type="entry name" value="SOLUTE CARRIER FAMILY 22 MEMBER"/>
    <property type="match status" value="1"/>
</dbReference>
<evidence type="ECO:0000259" key="7">
    <source>
        <dbReference type="PROSITE" id="PS50850"/>
    </source>
</evidence>